<gene>
    <name evidence="2" type="ORF">GCM10022277_21320</name>
</gene>
<keyword evidence="3" id="KW-1185">Reference proteome</keyword>
<protein>
    <submittedName>
        <fullName evidence="2">Uncharacterized protein</fullName>
    </submittedName>
</protein>
<dbReference type="PROSITE" id="PS51257">
    <property type="entry name" value="PROKAR_LIPOPROTEIN"/>
    <property type="match status" value="1"/>
</dbReference>
<organism evidence="2 3">
    <name type="scientific">Litoribacillus peritrichatus</name>
    <dbReference type="NCBI Taxonomy" id="718191"/>
    <lineage>
        <taxon>Bacteria</taxon>
        <taxon>Pseudomonadati</taxon>
        <taxon>Pseudomonadota</taxon>
        <taxon>Gammaproteobacteria</taxon>
        <taxon>Oceanospirillales</taxon>
        <taxon>Oceanospirillaceae</taxon>
        <taxon>Litoribacillus</taxon>
    </lineage>
</organism>
<reference evidence="3" key="1">
    <citation type="journal article" date="2019" name="Int. J. Syst. Evol. Microbiol.">
        <title>The Global Catalogue of Microorganisms (GCM) 10K type strain sequencing project: providing services to taxonomists for standard genome sequencing and annotation.</title>
        <authorList>
            <consortium name="The Broad Institute Genomics Platform"/>
            <consortium name="The Broad Institute Genome Sequencing Center for Infectious Disease"/>
            <person name="Wu L."/>
            <person name="Ma J."/>
        </authorList>
    </citation>
    <scope>NUCLEOTIDE SEQUENCE [LARGE SCALE GENOMIC DNA]</scope>
    <source>
        <strain evidence="3">JCM 17551</strain>
    </source>
</reference>
<proteinExistence type="predicted"/>
<evidence type="ECO:0000313" key="2">
    <source>
        <dbReference type="EMBL" id="GAA3925116.1"/>
    </source>
</evidence>
<feature type="chain" id="PRO_5047360887" evidence="1">
    <location>
        <begin position="22"/>
        <end position="172"/>
    </location>
</feature>
<feature type="signal peptide" evidence="1">
    <location>
        <begin position="1"/>
        <end position="21"/>
    </location>
</feature>
<dbReference type="EMBL" id="BAABBN010000007">
    <property type="protein sequence ID" value="GAA3925116.1"/>
    <property type="molecule type" value="Genomic_DNA"/>
</dbReference>
<sequence>MIHKIGLMIFFSLFASVAACSEQPESCPMDIRPVDLAGLSVAFNNFDAKRAEHLVSLTNGDLLLVRYNANCGLGLDISYFSLEGFLDRKSRQETAAWLVSLFKNYESFNQYISEKLDSIEALKNSEFSISIPGEYGDEEHYISLKDISVSDDYQSLLFKNMMTYSWLPPSGE</sequence>
<dbReference type="Proteomes" id="UP001501565">
    <property type="component" value="Unassembled WGS sequence"/>
</dbReference>
<evidence type="ECO:0000256" key="1">
    <source>
        <dbReference type="SAM" id="SignalP"/>
    </source>
</evidence>
<evidence type="ECO:0000313" key="3">
    <source>
        <dbReference type="Proteomes" id="UP001501565"/>
    </source>
</evidence>
<name>A0ABP7MKC7_9GAMM</name>
<dbReference type="RefSeq" id="WP_344798380.1">
    <property type="nucleotide sequence ID" value="NZ_BAABBN010000007.1"/>
</dbReference>
<comment type="caution">
    <text evidence="2">The sequence shown here is derived from an EMBL/GenBank/DDBJ whole genome shotgun (WGS) entry which is preliminary data.</text>
</comment>
<keyword evidence="1" id="KW-0732">Signal</keyword>
<accession>A0ABP7MKC7</accession>